<keyword evidence="1" id="KW-0732">Signal</keyword>
<feature type="chain" id="PRO_5004842546" description="Beta-lactamase-related domain-containing protein" evidence="1">
    <location>
        <begin position="24"/>
        <end position="558"/>
    </location>
</feature>
<feature type="signal peptide" evidence="1">
    <location>
        <begin position="1"/>
        <end position="23"/>
    </location>
</feature>
<dbReference type="InterPro" id="IPR050491">
    <property type="entry name" value="AmpC-like"/>
</dbReference>
<evidence type="ECO:0000313" key="3">
    <source>
        <dbReference type="EMBL" id="ETV78078.1"/>
    </source>
</evidence>
<dbReference type="Pfam" id="PF00144">
    <property type="entry name" value="Beta-lactamase"/>
    <property type="match status" value="1"/>
</dbReference>
<dbReference type="AlphaFoldDB" id="W4GGL0"/>
<sequence length="558" mass="60900">MAYRTSTITLLVLLLWCTASVHGVKLRDRVVWEPRLAGDFPAAAGIATTERSSVQEKVARTIAFVKKTMKSYAAPGIALSVVYANETVLAQGFGVTGYGNPNAAVTPHSLFQVGSLSKTFIAVAIAHLVDNGRLNWLDPVQRHLTWFQLADSYATKFTTLADLAAMNSVLGGHEGDDVIGVGVYATEKDLVRALRHFNTTRQIRPGYAYSNLNFEILGQVVEGVTGQPWHEYLKTTIWEPLGMHDTVGRALDSRDPNVLSGGHFFCNGTVLGPYSLLNSTMIMIRPGDHYIAAGSILSSPSDLAKFSAFLLRKGAGIFRSSAAISDLITGHNVVPMPPEVATFSGYEFHPDGNAVTAGYGFDTVGDMMYGQHYMDKGGDTFAFHTRNGWLPSLGLGVILVANAQSFSGRLSDIATLDLMRTYIVGIFLDISTETLDRQFHESLAKVDALFPPSPCDAHYYGGIPWDIPGVDIPHATKEALVGTYRAVNSPEYYGPLVVTLHGADLWMQYGVYKRRLVASRDPTMLTWTLEMGDFTATVQVALGTRPRIMYSSIEFVHN</sequence>
<organism evidence="3">
    <name type="scientific">Aphanomyces astaci</name>
    <name type="common">Crayfish plague agent</name>
    <dbReference type="NCBI Taxonomy" id="112090"/>
    <lineage>
        <taxon>Eukaryota</taxon>
        <taxon>Sar</taxon>
        <taxon>Stramenopiles</taxon>
        <taxon>Oomycota</taxon>
        <taxon>Saprolegniomycetes</taxon>
        <taxon>Saprolegniales</taxon>
        <taxon>Verrucalvaceae</taxon>
        <taxon>Aphanomyces</taxon>
    </lineage>
</organism>
<dbReference type="RefSeq" id="XP_009832415.1">
    <property type="nucleotide sequence ID" value="XM_009834113.1"/>
</dbReference>
<dbReference type="InterPro" id="IPR012338">
    <property type="entry name" value="Beta-lactam/transpept-like"/>
</dbReference>
<dbReference type="STRING" id="112090.W4GGL0"/>
<protein>
    <recommendedName>
        <fullName evidence="2">Beta-lactamase-related domain-containing protein</fullName>
    </recommendedName>
</protein>
<accession>W4GGL0</accession>
<evidence type="ECO:0000259" key="2">
    <source>
        <dbReference type="Pfam" id="PF00144"/>
    </source>
</evidence>
<dbReference type="EMBL" id="KI913131">
    <property type="protein sequence ID" value="ETV78078.1"/>
    <property type="molecule type" value="Genomic_DNA"/>
</dbReference>
<dbReference type="OrthoDB" id="410130at2759"/>
<dbReference type="GeneID" id="20810282"/>
<dbReference type="PANTHER" id="PTHR46825">
    <property type="entry name" value="D-ALANYL-D-ALANINE-CARBOXYPEPTIDASE/ENDOPEPTIDASE AMPH"/>
    <property type="match status" value="1"/>
</dbReference>
<gene>
    <name evidence="3" type="ORF">H257_08286</name>
</gene>
<name>W4GGL0_APHAT</name>
<dbReference type="PANTHER" id="PTHR46825:SF9">
    <property type="entry name" value="BETA-LACTAMASE-RELATED DOMAIN-CONTAINING PROTEIN"/>
    <property type="match status" value="1"/>
</dbReference>
<dbReference type="Gene3D" id="3.40.710.10">
    <property type="entry name" value="DD-peptidase/beta-lactamase superfamily"/>
    <property type="match status" value="1"/>
</dbReference>
<dbReference type="VEuPathDB" id="FungiDB:H257_08286"/>
<evidence type="ECO:0000256" key="1">
    <source>
        <dbReference type="SAM" id="SignalP"/>
    </source>
</evidence>
<proteinExistence type="predicted"/>
<dbReference type="SUPFAM" id="SSF56601">
    <property type="entry name" value="beta-lactamase/transpeptidase-like"/>
    <property type="match status" value="1"/>
</dbReference>
<dbReference type="InterPro" id="IPR001466">
    <property type="entry name" value="Beta-lactam-related"/>
</dbReference>
<feature type="domain" description="Beta-lactamase-related" evidence="2">
    <location>
        <begin position="63"/>
        <end position="406"/>
    </location>
</feature>
<reference evidence="3" key="1">
    <citation type="submission" date="2013-12" db="EMBL/GenBank/DDBJ databases">
        <title>The Genome Sequence of Aphanomyces astaci APO3.</title>
        <authorList>
            <consortium name="The Broad Institute Genomics Platform"/>
            <person name="Russ C."/>
            <person name="Tyler B."/>
            <person name="van West P."/>
            <person name="Dieguez-Uribeondo J."/>
            <person name="Young S.K."/>
            <person name="Zeng Q."/>
            <person name="Gargeya S."/>
            <person name="Fitzgerald M."/>
            <person name="Abouelleil A."/>
            <person name="Alvarado L."/>
            <person name="Chapman S.B."/>
            <person name="Gainer-Dewar J."/>
            <person name="Goldberg J."/>
            <person name="Griggs A."/>
            <person name="Gujja S."/>
            <person name="Hansen M."/>
            <person name="Howarth C."/>
            <person name="Imamovic A."/>
            <person name="Ireland A."/>
            <person name="Larimer J."/>
            <person name="McCowan C."/>
            <person name="Murphy C."/>
            <person name="Pearson M."/>
            <person name="Poon T.W."/>
            <person name="Priest M."/>
            <person name="Roberts A."/>
            <person name="Saif S."/>
            <person name="Shea T."/>
            <person name="Sykes S."/>
            <person name="Wortman J."/>
            <person name="Nusbaum C."/>
            <person name="Birren B."/>
        </authorList>
    </citation>
    <scope>NUCLEOTIDE SEQUENCE [LARGE SCALE GENOMIC DNA]</scope>
    <source>
        <strain evidence="3">APO3</strain>
    </source>
</reference>